<proteinExistence type="predicted"/>
<gene>
    <name evidence="2" type="ORF">PYCCODRAFT_706994</name>
</gene>
<keyword evidence="3" id="KW-1185">Reference proteome</keyword>
<dbReference type="Proteomes" id="UP000193067">
    <property type="component" value="Unassembled WGS sequence"/>
</dbReference>
<feature type="region of interest" description="Disordered" evidence="1">
    <location>
        <begin position="1"/>
        <end position="23"/>
    </location>
</feature>
<accession>A0A1Y2IHW2</accession>
<reference evidence="2 3" key="1">
    <citation type="journal article" date="2015" name="Biotechnol. Biofuels">
        <title>Enhanced degradation of softwood versus hardwood by the white-rot fungus Pycnoporus coccineus.</title>
        <authorList>
            <person name="Couturier M."/>
            <person name="Navarro D."/>
            <person name="Chevret D."/>
            <person name="Henrissat B."/>
            <person name="Piumi F."/>
            <person name="Ruiz-Duenas F.J."/>
            <person name="Martinez A.T."/>
            <person name="Grigoriev I.V."/>
            <person name="Riley R."/>
            <person name="Lipzen A."/>
            <person name="Berrin J.G."/>
            <person name="Master E.R."/>
            <person name="Rosso M.N."/>
        </authorList>
    </citation>
    <scope>NUCLEOTIDE SEQUENCE [LARGE SCALE GENOMIC DNA]</scope>
    <source>
        <strain evidence="2 3">BRFM310</strain>
    </source>
</reference>
<dbReference type="EMBL" id="KZ084120">
    <property type="protein sequence ID" value="OSD00204.1"/>
    <property type="molecule type" value="Genomic_DNA"/>
</dbReference>
<dbReference type="AlphaFoldDB" id="A0A1Y2IHW2"/>
<evidence type="ECO:0000313" key="2">
    <source>
        <dbReference type="EMBL" id="OSD00204.1"/>
    </source>
</evidence>
<organism evidence="2 3">
    <name type="scientific">Trametes coccinea (strain BRFM310)</name>
    <name type="common">Pycnoporus coccineus</name>
    <dbReference type="NCBI Taxonomy" id="1353009"/>
    <lineage>
        <taxon>Eukaryota</taxon>
        <taxon>Fungi</taxon>
        <taxon>Dikarya</taxon>
        <taxon>Basidiomycota</taxon>
        <taxon>Agaricomycotina</taxon>
        <taxon>Agaricomycetes</taxon>
        <taxon>Polyporales</taxon>
        <taxon>Polyporaceae</taxon>
        <taxon>Trametes</taxon>
    </lineage>
</organism>
<sequence length="180" mass="19415">MVVRGWIGFGSTSTPSRRRDHSPSAMCRCTLPVAVPDTPAARPWKNWQENRLIYCAPCVTPHSQLHLAPTPARIRKLFDSRCARSLHLQPATYGARLNDRVSPLQQSEEPERILRICDRLDAAGLTSTLSLPAEGPASDSPSHGCSCSSSQGILVSGQAGELQNDGYFRDCAACAAGRGS</sequence>
<name>A0A1Y2IHW2_TRAC3</name>
<evidence type="ECO:0000313" key="3">
    <source>
        <dbReference type="Proteomes" id="UP000193067"/>
    </source>
</evidence>
<protein>
    <submittedName>
        <fullName evidence="2">Uncharacterized protein</fullName>
    </submittedName>
</protein>
<evidence type="ECO:0000256" key="1">
    <source>
        <dbReference type="SAM" id="MobiDB-lite"/>
    </source>
</evidence>